<dbReference type="EMBL" id="JBHUOX010000003">
    <property type="protein sequence ID" value="MFD2999677.1"/>
    <property type="molecule type" value="Genomic_DNA"/>
</dbReference>
<evidence type="ECO:0000313" key="2">
    <source>
        <dbReference type="Proteomes" id="UP001597641"/>
    </source>
</evidence>
<protein>
    <submittedName>
        <fullName evidence="1">Uncharacterized protein</fullName>
    </submittedName>
</protein>
<accession>A0ABW6BRT6</accession>
<comment type="caution">
    <text evidence="1">The sequence shown here is derived from an EMBL/GenBank/DDBJ whole genome shotgun (WGS) entry which is preliminary data.</text>
</comment>
<evidence type="ECO:0000313" key="1">
    <source>
        <dbReference type="EMBL" id="MFD2999677.1"/>
    </source>
</evidence>
<reference evidence="2" key="1">
    <citation type="journal article" date="2019" name="Int. J. Syst. Evol. Microbiol.">
        <title>The Global Catalogue of Microorganisms (GCM) 10K type strain sequencing project: providing services to taxonomists for standard genome sequencing and annotation.</title>
        <authorList>
            <consortium name="The Broad Institute Genomics Platform"/>
            <consortium name="The Broad Institute Genome Sequencing Center for Infectious Disease"/>
            <person name="Wu L."/>
            <person name="Ma J."/>
        </authorList>
    </citation>
    <scope>NUCLEOTIDE SEQUENCE [LARGE SCALE GENOMIC DNA]</scope>
    <source>
        <strain evidence="2">KCTC 23984</strain>
    </source>
</reference>
<organism evidence="1 2">
    <name type="scientific">Pontibacter toksunensis</name>
    <dbReference type="NCBI Taxonomy" id="1332631"/>
    <lineage>
        <taxon>Bacteria</taxon>
        <taxon>Pseudomonadati</taxon>
        <taxon>Bacteroidota</taxon>
        <taxon>Cytophagia</taxon>
        <taxon>Cytophagales</taxon>
        <taxon>Hymenobacteraceae</taxon>
        <taxon>Pontibacter</taxon>
    </lineage>
</organism>
<gene>
    <name evidence="1" type="ORF">ACFS7Z_04855</name>
</gene>
<proteinExistence type="predicted"/>
<name>A0ABW6BRT6_9BACT</name>
<keyword evidence="2" id="KW-1185">Reference proteome</keyword>
<sequence length="115" mass="13406">MQLTTDLLACEIATDSSLLRSRWLGELTSRTYRKNLLHACVLLKVHNLSYWLYRTSKHYTPDVSDQTWMQDVLFPLLRQTNLQRCAVVVSEDIFQQLVADTLCSRSNRVFKGKIK</sequence>
<dbReference type="Proteomes" id="UP001597641">
    <property type="component" value="Unassembled WGS sequence"/>
</dbReference>
<dbReference type="RefSeq" id="WP_377481767.1">
    <property type="nucleotide sequence ID" value="NZ_JBHUOX010000003.1"/>
</dbReference>